<organism evidence="3 4">
    <name type="scientific">Coniophora puteana (strain RWD-64-598)</name>
    <name type="common">Brown rot fungus</name>
    <dbReference type="NCBI Taxonomy" id="741705"/>
    <lineage>
        <taxon>Eukaryota</taxon>
        <taxon>Fungi</taxon>
        <taxon>Dikarya</taxon>
        <taxon>Basidiomycota</taxon>
        <taxon>Agaricomycotina</taxon>
        <taxon>Agaricomycetes</taxon>
        <taxon>Agaricomycetidae</taxon>
        <taxon>Boletales</taxon>
        <taxon>Coniophorineae</taxon>
        <taxon>Coniophoraceae</taxon>
        <taxon>Coniophora</taxon>
    </lineage>
</organism>
<dbReference type="RefSeq" id="XP_007762723.1">
    <property type="nucleotide sequence ID" value="XM_007764533.1"/>
</dbReference>
<feature type="compositionally biased region" description="Basic and acidic residues" evidence="1">
    <location>
        <begin position="145"/>
        <end position="154"/>
    </location>
</feature>
<accession>A0A5M3N7K9</accession>
<dbReference type="AlphaFoldDB" id="A0A5M3N7K9"/>
<evidence type="ECO:0000259" key="2">
    <source>
        <dbReference type="Pfam" id="PF06544"/>
    </source>
</evidence>
<protein>
    <recommendedName>
        <fullName evidence="2">Small nuclear ribonucleoprotein Prp3 C-terminal domain-containing protein</fullName>
    </recommendedName>
</protein>
<dbReference type="OrthoDB" id="432412at2759"/>
<dbReference type="KEGG" id="cput:CONPUDRAFT_69642"/>
<keyword evidence="4" id="KW-1185">Reference proteome</keyword>
<feature type="region of interest" description="Disordered" evidence="1">
    <location>
        <begin position="142"/>
        <end position="161"/>
    </location>
</feature>
<dbReference type="OMA" id="VIYCEGA"/>
<sequence length="381" mass="43191">MSFPNLSKQLEELNLIRFSLLPDELLVFVEDEEKWMTLLDGYADDDESRQDTPARPARFQVKSLSARMWFEITLAPGHPHDKSETEKSLHGVTVHGENMSQEKQQRWQGIISEVRVESEILESETPIYQLLSILLPLVHEEAEEEPRTAPDPRPSKPKRALDSPTYHVLFTSHHLISPAKRRSLQSWTSELSLLGFAKVGYPGVIYAEGAQGDIEEFTSRVKAMQWLALKVRFVEPLDPKKRRIRDIHGATEGGSWCEYQKVGKVVEAMRRFGREEYVVEMGIGSAGSDKHWVGEQADCSALARALRTLAPTRTSVKYHVKSRWVIDLRIAAFAAGIAAVETESAHRVHGDGQRSALIGTEARGYDATWIQVERLFDPRPW</sequence>
<dbReference type="InterPro" id="IPR017359">
    <property type="entry name" value="Phi-like"/>
</dbReference>
<reference evidence="4" key="1">
    <citation type="journal article" date="2012" name="Science">
        <title>The Paleozoic origin of enzymatic lignin decomposition reconstructed from 31 fungal genomes.</title>
        <authorList>
            <person name="Floudas D."/>
            <person name="Binder M."/>
            <person name="Riley R."/>
            <person name="Barry K."/>
            <person name="Blanchette R.A."/>
            <person name="Henrissat B."/>
            <person name="Martinez A.T."/>
            <person name="Otillar R."/>
            <person name="Spatafora J.W."/>
            <person name="Yadav J.S."/>
            <person name="Aerts A."/>
            <person name="Benoit I."/>
            <person name="Boyd A."/>
            <person name="Carlson A."/>
            <person name="Copeland A."/>
            <person name="Coutinho P.M."/>
            <person name="de Vries R.P."/>
            <person name="Ferreira P."/>
            <person name="Findley K."/>
            <person name="Foster B."/>
            <person name="Gaskell J."/>
            <person name="Glotzer D."/>
            <person name="Gorecki P."/>
            <person name="Heitman J."/>
            <person name="Hesse C."/>
            <person name="Hori C."/>
            <person name="Igarashi K."/>
            <person name="Jurgens J.A."/>
            <person name="Kallen N."/>
            <person name="Kersten P."/>
            <person name="Kohler A."/>
            <person name="Kuees U."/>
            <person name="Kumar T.K.A."/>
            <person name="Kuo A."/>
            <person name="LaButti K."/>
            <person name="Larrondo L.F."/>
            <person name="Lindquist E."/>
            <person name="Ling A."/>
            <person name="Lombard V."/>
            <person name="Lucas S."/>
            <person name="Lundell T."/>
            <person name="Martin R."/>
            <person name="McLaughlin D.J."/>
            <person name="Morgenstern I."/>
            <person name="Morin E."/>
            <person name="Murat C."/>
            <person name="Nagy L.G."/>
            <person name="Nolan M."/>
            <person name="Ohm R.A."/>
            <person name="Patyshakuliyeva A."/>
            <person name="Rokas A."/>
            <person name="Ruiz-Duenas F.J."/>
            <person name="Sabat G."/>
            <person name="Salamov A."/>
            <person name="Samejima M."/>
            <person name="Schmutz J."/>
            <person name="Slot J.C."/>
            <person name="St John F."/>
            <person name="Stenlid J."/>
            <person name="Sun H."/>
            <person name="Sun S."/>
            <person name="Syed K."/>
            <person name="Tsang A."/>
            <person name="Wiebenga A."/>
            <person name="Young D."/>
            <person name="Pisabarro A."/>
            <person name="Eastwood D.C."/>
            <person name="Martin F."/>
            <person name="Cullen D."/>
            <person name="Grigoriev I.V."/>
            <person name="Hibbett D.S."/>
        </authorList>
    </citation>
    <scope>NUCLEOTIDE SEQUENCE [LARGE SCALE GENOMIC DNA]</scope>
    <source>
        <strain evidence="4">RWD-64-598 SS2</strain>
    </source>
</reference>
<dbReference type="CDD" id="cd24163">
    <property type="entry name" value="RWDD2_C"/>
    <property type="match status" value="1"/>
</dbReference>
<gene>
    <name evidence="3" type="ORF">CONPUDRAFT_69642</name>
</gene>
<dbReference type="Proteomes" id="UP000053558">
    <property type="component" value="Unassembled WGS sequence"/>
</dbReference>
<dbReference type="PANTHER" id="PTHR15955">
    <property type="entry name" value="RWD DOMAIN CONTAINING PROTEIN 2"/>
    <property type="match status" value="1"/>
</dbReference>
<name>A0A5M3N7K9_CONPW</name>
<evidence type="ECO:0000313" key="3">
    <source>
        <dbReference type="EMBL" id="EIW87429.1"/>
    </source>
</evidence>
<proteinExistence type="predicted"/>
<evidence type="ECO:0000256" key="1">
    <source>
        <dbReference type="SAM" id="MobiDB-lite"/>
    </source>
</evidence>
<evidence type="ECO:0000313" key="4">
    <source>
        <dbReference type="Proteomes" id="UP000053558"/>
    </source>
</evidence>
<dbReference type="GeneID" id="19208753"/>
<dbReference type="InterPro" id="IPR059181">
    <property type="entry name" value="RWDD2A-B_C"/>
</dbReference>
<dbReference type="InterPro" id="IPR010541">
    <property type="entry name" value="Prp3_C"/>
</dbReference>
<dbReference type="EMBL" id="JH711573">
    <property type="protein sequence ID" value="EIW87429.1"/>
    <property type="molecule type" value="Genomic_DNA"/>
</dbReference>
<comment type="caution">
    <text evidence="3">The sequence shown here is derived from an EMBL/GenBank/DDBJ whole genome shotgun (WGS) entry which is preliminary data.</text>
</comment>
<dbReference type="Pfam" id="PF06544">
    <property type="entry name" value="Prp3_C"/>
    <property type="match status" value="1"/>
</dbReference>
<feature type="domain" description="Small nuclear ribonucleoprotein Prp3 C-terminal" evidence="2">
    <location>
        <begin position="169"/>
        <end position="228"/>
    </location>
</feature>
<dbReference type="PANTHER" id="PTHR15955:SF8">
    <property type="entry name" value="RWD DOMAIN-CONTAINING PROTEIN 2B-RELATED"/>
    <property type="match status" value="1"/>
</dbReference>